<dbReference type="PANTHER" id="PTHR46558:SF11">
    <property type="entry name" value="HTH-TYPE TRANSCRIPTIONAL REGULATOR XRE"/>
    <property type="match status" value="1"/>
</dbReference>
<evidence type="ECO:0000259" key="2">
    <source>
        <dbReference type="PROSITE" id="PS50943"/>
    </source>
</evidence>
<dbReference type="Gene3D" id="1.10.260.40">
    <property type="entry name" value="lambda repressor-like DNA-binding domains"/>
    <property type="match status" value="1"/>
</dbReference>
<evidence type="ECO:0000313" key="3">
    <source>
        <dbReference type="EMBL" id="MPM67582.1"/>
    </source>
</evidence>
<organism evidence="3">
    <name type="scientific">bioreactor metagenome</name>
    <dbReference type="NCBI Taxonomy" id="1076179"/>
    <lineage>
        <taxon>unclassified sequences</taxon>
        <taxon>metagenomes</taxon>
        <taxon>ecological metagenomes</taxon>
    </lineage>
</organism>
<sequence length="129" mass="14717">MNRLRLLRETKGITQAEFAKIMNAAPSSVSCWEIGTNEMDYSTLIKAANYYGTSVDYIIGREAVIDRLTEEEKSIITAYRNSREDVKKAPAGMRLSHLCSTGQTIFLSVRFQNPLEWMSLGTEKQIPWY</sequence>
<gene>
    <name evidence="3" type="ORF">SDC9_114505</name>
</gene>
<dbReference type="PROSITE" id="PS50943">
    <property type="entry name" value="HTH_CROC1"/>
    <property type="match status" value="1"/>
</dbReference>
<reference evidence="3" key="1">
    <citation type="submission" date="2019-08" db="EMBL/GenBank/DDBJ databases">
        <authorList>
            <person name="Kucharzyk K."/>
            <person name="Murdoch R.W."/>
            <person name="Higgins S."/>
            <person name="Loffler F."/>
        </authorList>
    </citation>
    <scope>NUCLEOTIDE SEQUENCE</scope>
</reference>
<dbReference type="AlphaFoldDB" id="A0A645BQU8"/>
<dbReference type="SMART" id="SM00530">
    <property type="entry name" value="HTH_XRE"/>
    <property type="match status" value="1"/>
</dbReference>
<dbReference type="PANTHER" id="PTHR46558">
    <property type="entry name" value="TRACRIPTIONAL REGULATORY PROTEIN-RELATED-RELATED"/>
    <property type="match status" value="1"/>
</dbReference>
<comment type="caution">
    <text evidence="3">The sequence shown here is derived from an EMBL/GenBank/DDBJ whole genome shotgun (WGS) entry which is preliminary data.</text>
</comment>
<accession>A0A645BQU8</accession>
<dbReference type="InterPro" id="IPR001387">
    <property type="entry name" value="Cro/C1-type_HTH"/>
</dbReference>
<protein>
    <recommendedName>
        <fullName evidence="2">HTH cro/C1-type domain-containing protein</fullName>
    </recommendedName>
</protein>
<keyword evidence="1" id="KW-0238">DNA-binding</keyword>
<name>A0A645BQU8_9ZZZZ</name>
<dbReference type="InterPro" id="IPR010982">
    <property type="entry name" value="Lambda_DNA-bd_dom_sf"/>
</dbReference>
<evidence type="ECO:0000256" key="1">
    <source>
        <dbReference type="ARBA" id="ARBA00023125"/>
    </source>
</evidence>
<dbReference type="Pfam" id="PF01381">
    <property type="entry name" value="HTH_3"/>
    <property type="match status" value="1"/>
</dbReference>
<dbReference type="PROSITE" id="PS51257">
    <property type="entry name" value="PROKAR_LIPOPROTEIN"/>
    <property type="match status" value="1"/>
</dbReference>
<proteinExistence type="predicted"/>
<dbReference type="GO" id="GO:0003677">
    <property type="term" value="F:DNA binding"/>
    <property type="evidence" value="ECO:0007669"/>
    <property type="project" value="UniProtKB-KW"/>
</dbReference>
<dbReference type="CDD" id="cd00093">
    <property type="entry name" value="HTH_XRE"/>
    <property type="match status" value="1"/>
</dbReference>
<feature type="domain" description="HTH cro/C1-type" evidence="2">
    <location>
        <begin position="4"/>
        <end position="58"/>
    </location>
</feature>
<dbReference type="EMBL" id="VSSQ01021770">
    <property type="protein sequence ID" value="MPM67582.1"/>
    <property type="molecule type" value="Genomic_DNA"/>
</dbReference>
<dbReference type="SUPFAM" id="SSF47413">
    <property type="entry name" value="lambda repressor-like DNA-binding domains"/>
    <property type="match status" value="1"/>
</dbReference>